<evidence type="ECO:0000313" key="2">
    <source>
        <dbReference type="Proteomes" id="UP000237271"/>
    </source>
</evidence>
<dbReference type="Proteomes" id="UP000237271">
    <property type="component" value="Unassembled WGS sequence"/>
</dbReference>
<dbReference type="AlphaFoldDB" id="A0A2P4YIK0"/>
<protein>
    <submittedName>
        <fullName evidence="1">Uncharacterized protein</fullName>
    </submittedName>
</protein>
<gene>
    <name evidence="1" type="ORF">PHPALM_4949</name>
</gene>
<evidence type="ECO:0000313" key="1">
    <source>
        <dbReference type="EMBL" id="POM77638.1"/>
    </source>
</evidence>
<dbReference type="EMBL" id="NCKW01002434">
    <property type="protein sequence ID" value="POM77638.1"/>
    <property type="molecule type" value="Genomic_DNA"/>
</dbReference>
<comment type="caution">
    <text evidence="1">The sequence shown here is derived from an EMBL/GenBank/DDBJ whole genome shotgun (WGS) entry which is preliminary data.</text>
</comment>
<proteinExistence type="predicted"/>
<name>A0A2P4YIK0_9STRA</name>
<keyword evidence="2" id="KW-1185">Reference proteome</keyword>
<accession>A0A2P4YIK0</accession>
<sequence length="85" mass="9562">MVNEGISKLEMVFNEIHGDIQGNPEQLIAAERFVIQRHIGVYPRVTFDFLTSLLASNSFEADLKARNPFAVNCTSTELCKHLVLL</sequence>
<reference evidence="1 2" key="1">
    <citation type="journal article" date="2017" name="Genome Biol. Evol.">
        <title>Phytophthora megakarya and P. palmivora, closely related causal agents of cacao black pod rot, underwent increases in genome sizes and gene numbers by different mechanisms.</title>
        <authorList>
            <person name="Ali S.S."/>
            <person name="Shao J."/>
            <person name="Lary D.J."/>
            <person name="Kronmiller B."/>
            <person name="Shen D."/>
            <person name="Strem M.D."/>
            <person name="Amoako-Attah I."/>
            <person name="Akrofi A.Y."/>
            <person name="Begoude B.A."/>
            <person name="Ten Hoopen G.M."/>
            <person name="Coulibaly K."/>
            <person name="Kebe B.I."/>
            <person name="Melnick R.L."/>
            <person name="Guiltinan M.J."/>
            <person name="Tyler B.M."/>
            <person name="Meinhardt L.W."/>
            <person name="Bailey B.A."/>
        </authorList>
    </citation>
    <scope>NUCLEOTIDE SEQUENCE [LARGE SCALE GENOMIC DNA]</scope>
    <source>
        <strain evidence="2">sbr112.9</strain>
    </source>
</reference>
<organism evidence="1 2">
    <name type="scientific">Phytophthora palmivora</name>
    <dbReference type="NCBI Taxonomy" id="4796"/>
    <lineage>
        <taxon>Eukaryota</taxon>
        <taxon>Sar</taxon>
        <taxon>Stramenopiles</taxon>
        <taxon>Oomycota</taxon>
        <taxon>Peronosporomycetes</taxon>
        <taxon>Peronosporales</taxon>
        <taxon>Peronosporaceae</taxon>
        <taxon>Phytophthora</taxon>
    </lineage>
</organism>